<dbReference type="AlphaFoldDB" id="A0A5C3NXD2"/>
<dbReference type="CDD" id="cd03048">
    <property type="entry name" value="GST_N_Ure2p_like"/>
    <property type="match status" value="1"/>
</dbReference>
<comment type="similarity">
    <text evidence="1">Belongs to the GST superfamily.</text>
</comment>
<dbReference type="Pfam" id="PF14497">
    <property type="entry name" value="GST_C_3"/>
    <property type="match status" value="1"/>
</dbReference>
<dbReference type="PANTHER" id="PTHR44051">
    <property type="entry name" value="GLUTATHIONE S-TRANSFERASE-RELATED"/>
    <property type="match status" value="1"/>
</dbReference>
<comment type="catalytic activity">
    <reaction evidence="4">
        <text>RX + glutathione = an S-substituted glutathione + a halide anion + H(+)</text>
        <dbReference type="Rhea" id="RHEA:16437"/>
        <dbReference type="ChEBI" id="CHEBI:15378"/>
        <dbReference type="ChEBI" id="CHEBI:16042"/>
        <dbReference type="ChEBI" id="CHEBI:17792"/>
        <dbReference type="ChEBI" id="CHEBI:57925"/>
        <dbReference type="ChEBI" id="CHEBI:90779"/>
        <dbReference type="EC" id="2.5.1.18"/>
    </reaction>
</comment>
<evidence type="ECO:0000313" key="8">
    <source>
        <dbReference type="EMBL" id="TFK80998.1"/>
    </source>
</evidence>
<reference evidence="8 9" key="1">
    <citation type="journal article" date="2019" name="Nat. Ecol. Evol.">
        <title>Megaphylogeny resolves global patterns of mushroom evolution.</title>
        <authorList>
            <person name="Varga T."/>
            <person name="Krizsan K."/>
            <person name="Foldi C."/>
            <person name="Dima B."/>
            <person name="Sanchez-Garcia M."/>
            <person name="Sanchez-Ramirez S."/>
            <person name="Szollosi G.J."/>
            <person name="Szarkandi J.G."/>
            <person name="Papp V."/>
            <person name="Albert L."/>
            <person name="Andreopoulos W."/>
            <person name="Angelini C."/>
            <person name="Antonin V."/>
            <person name="Barry K.W."/>
            <person name="Bougher N.L."/>
            <person name="Buchanan P."/>
            <person name="Buyck B."/>
            <person name="Bense V."/>
            <person name="Catcheside P."/>
            <person name="Chovatia M."/>
            <person name="Cooper J."/>
            <person name="Damon W."/>
            <person name="Desjardin D."/>
            <person name="Finy P."/>
            <person name="Geml J."/>
            <person name="Haridas S."/>
            <person name="Hughes K."/>
            <person name="Justo A."/>
            <person name="Karasinski D."/>
            <person name="Kautmanova I."/>
            <person name="Kiss B."/>
            <person name="Kocsube S."/>
            <person name="Kotiranta H."/>
            <person name="LaButti K.M."/>
            <person name="Lechner B.E."/>
            <person name="Liimatainen K."/>
            <person name="Lipzen A."/>
            <person name="Lukacs Z."/>
            <person name="Mihaltcheva S."/>
            <person name="Morgado L.N."/>
            <person name="Niskanen T."/>
            <person name="Noordeloos M.E."/>
            <person name="Ohm R.A."/>
            <person name="Ortiz-Santana B."/>
            <person name="Ovrebo C."/>
            <person name="Racz N."/>
            <person name="Riley R."/>
            <person name="Savchenko A."/>
            <person name="Shiryaev A."/>
            <person name="Soop K."/>
            <person name="Spirin V."/>
            <person name="Szebenyi C."/>
            <person name="Tomsovsky M."/>
            <person name="Tulloss R.E."/>
            <person name="Uehling J."/>
            <person name="Grigoriev I.V."/>
            <person name="Vagvolgyi C."/>
            <person name="Papp T."/>
            <person name="Martin F.M."/>
            <person name="Miettinen O."/>
            <person name="Hibbett D.S."/>
            <person name="Nagy L.G."/>
        </authorList>
    </citation>
    <scope>NUCLEOTIDE SEQUENCE [LARGE SCALE GENOMIC DNA]</scope>
    <source>
        <strain evidence="8 9">HHB13444</strain>
    </source>
</reference>
<dbReference type="STRING" id="1314778.A0A5C3NXD2"/>
<evidence type="ECO:0000256" key="4">
    <source>
        <dbReference type="ARBA" id="ARBA00047960"/>
    </source>
</evidence>
<evidence type="ECO:0000256" key="3">
    <source>
        <dbReference type="ARBA" id="ARBA00022679"/>
    </source>
</evidence>
<dbReference type="InterPro" id="IPR040079">
    <property type="entry name" value="Glutathione_S-Trfase"/>
</dbReference>
<dbReference type="InterPro" id="IPR010987">
    <property type="entry name" value="Glutathione-S-Trfase_C-like"/>
</dbReference>
<dbReference type="InterPro" id="IPR004045">
    <property type="entry name" value="Glutathione_S-Trfase_N"/>
</dbReference>
<dbReference type="Gene3D" id="1.20.1050.130">
    <property type="match status" value="1"/>
</dbReference>
<dbReference type="SFLD" id="SFLDG00358">
    <property type="entry name" value="Main_(cytGST)"/>
    <property type="match status" value="1"/>
</dbReference>
<dbReference type="InterPro" id="IPR036282">
    <property type="entry name" value="Glutathione-S-Trfase_C_sf"/>
</dbReference>
<protein>
    <recommendedName>
        <fullName evidence="2">glutathione transferase</fullName>
        <ecNumber evidence="2">2.5.1.18</ecNumber>
    </recommendedName>
</protein>
<dbReference type="GO" id="GO:0004364">
    <property type="term" value="F:glutathione transferase activity"/>
    <property type="evidence" value="ECO:0007669"/>
    <property type="project" value="UniProtKB-EC"/>
</dbReference>
<dbReference type="InterPro" id="IPR036249">
    <property type="entry name" value="Thioredoxin-like_sf"/>
</dbReference>
<dbReference type="Proteomes" id="UP000308197">
    <property type="component" value="Unassembled WGS sequence"/>
</dbReference>
<feature type="domain" description="GST N-terminal" evidence="6">
    <location>
        <begin position="5"/>
        <end position="89"/>
    </location>
</feature>
<dbReference type="SFLD" id="SFLDG01151">
    <property type="entry name" value="Main.2:_Nu-like"/>
    <property type="match status" value="1"/>
</dbReference>
<dbReference type="SFLD" id="SFLDS00019">
    <property type="entry name" value="Glutathione_Transferase_(cytos"/>
    <property type="match status" value="1"/>
</dbReference>
<dbReference type="SUPFAM" id="SSF52833">
    <property type="entry name" value="Thioredoxin-like"/>
    <property type="match status" value="1"/>
</dbReference>
<keyword evidence="3 8" id="KW-0808">Transferase</keyword>
<comment type="function">
    <text evidence="5">Involved in the oxidative stress response and detoxification.</text>
</comment>
<dbReference type="InterPro" id="IPR004046">
    <property type="entry name" value="GST_C"/>
</dbReference>
<dbReference type="SUPFAM" id="SSF47616">
    <property type="entry name" value="GST C-terminal domain-like"/>
    <property type="match status" value="1"/>
</dbReference>
<evidence type="ECO:0000256" key="5">
    <source>
        <dbReference type="ARBA" id="ARBA00060024"/>
    </source>
</evidence>
<dbReference type="InParanoid" id="A0A5C3NXD2"/>
<dbReference type="Pfam" id="PF02798">
    <property type="entry name" value="GST_N"/>
    <property type="match status" value="1"/>
</dbReference>
<gene>
    <name evidence="8" type="ORF">K466DRAFT_667388</name>
</gene>
<feature type="domain" description="GST C-terminal" evidence="7">
    <location>
        <begin position="95"/>
        <end position="228"/>
    </location>
</feature>
<proteinExistence type="inferred from homology"/>
<keyword evidence="9" id="KW-1185">Reference proteome</keyword>
<evidence type="ECO:0000256" key="2">
    <source>
        <dbReference type="ARBA" id="ARBA00012452"/>
    </source>
</evidence>
<dbReference type="EC" id="2.5.1.18" evidence="2"/>
<evidence type="ECO:0000313" key="9">
    <source>
        <dbReference type="Proteomes" id="UP000308197"/>
    </source>
</evidence>
<dbReference type="FunCoup" id="A0A5C3NXD2">
    <property type="interactions" value="131"/>
</dbReference>
<name>A0A5C3NXD2_9APHY</name>
<dbReference type="EMBL" id="ML211671">
    <property type="protein sequence ID" value="TFK80998.1"/>
    <property type="molecule type" value="Genomic_DNA"/>
</dbReference>
<dbReference type="PANTHER" id="PTHR44051:SF3">
    <property type="entry name" value="TRANSCRIPTIONAL REGULATOR URE2"/>
    <property type="match status" value="1"/>
</dbReference>
<dbReference type="PROSITE" id="PS50405">
    <property type="entry name" value="GST_CTER"/>
    <property type="match status" value="1"/>
</dbReference>
<dbReference type="FunFam" id="1.20.1050.130:FF:000016">
    <property type="entry name" value="Glutathione S-transferase 1"/>
    <property type="match status" value="1"/>
</dbReference>
<sequence>MSHGKQFTLYTHVGGPNGWKVALLLEELGLSYESIYLDFQKNEQKQSPHIDYNPNGRIPTLIDHKNGDFVLWESNAILLYLVDKYDTEKRLTVTDEKEKHILNQWLFFQASGQGPYFGQYSWFARYHPEKVLSALERYQKETQRVLGVLDGVLAKSPSGWLVGGKFTIADLSFYTWDRAAISSILKDVEGVDVEKQFPAFRAWHKKTEARDSVKKLTELQAGLRTQTA</sequence>
<dbReference type="GO" id="GO:0005634">
    <property type="term" value="C:nucleus"/>
    <property type="evidence" value="ECO:0007669"/>
    <property type="project" value="UniProtKB-ARBA"/>
</dbReference>
<accession>A0A5C3NXD2</accession>
<evidence type="ECO:0000259" key="7">
    <source>
        <dbReference type="PROSITE" id="PS50405"/>
    </source>
</evidence>
<dbReference type="PROSITE" id="PS50404">
    <property type="entry name" value="GST_NTER"/>
    <property type="match status" value="1"/>
</dbReference>
<evidence type="ECO:0000256" key="1">
    <source>
        <dbReference type="ARBA" id="ARBA00007409"/>
    </source>
</evidence>
<dbReference type="GO" id="GO:0005737">
    <property type="term" value="C:cytoplasm"/>
    <property type="evidence" value="ECO:0007669"/>
    <property type="project" value="UniProtKB-ARBA"/>
</dbReference>
<evidence type="ECO:0000259" key="6">
    <source>
        <dbReference type="PROSITE" id="PS50404"/>
    </source>
</evidence>
<organism evidence="8 9">
    <name type="scientific">Polyporus arcularius HHB13444</name>
    <dbReference type="NCBI Taxonomy" id="1314778"/>
    <lineage>
        <taxon>Eukaryota</taxon>
        <taxon>Fungi</taxon>
        <taxon>Dikarya</taxon>
        <taxon>Basidiomycota</taxon>
        <taxon>Agaricomycotina</taxon>
        <taxon>Agaricomycetes</taxon>
        <taxon>Polyporales</taxon>
        <taxon>Polyporaceae</taxon>
        <taxon>Polyporus</taxon>
    </lineage>
</organism>